<reference evidence="1 2" key="2">
    <citation type="journal article" date="2018" name="Int. J. Syst. Evol. Microbiol.">
        <title>Burkholderia insecticola sp. nov., a gut symbiotic bacterium of the bean bug Riptortus pedestris.</title>
        <authorList>
            <person name="Takeshita K."/>
            <person name="Tamaki H."/>
            <person name="Ohbayashi T."/>
            <person name="Meng X.-Y."/>
            <person name="Sone T."/>
            <person name="Mitani Y."/>
            <person name="Peeters C."/>
            <person name="Kikuchi Y."/>
            <person name="Vandamme P."/>
        </authorList>
    </citation>
    <scope>NUCLEOTIDE SEQUENCE [LARGE SCALE GENOMIC DNA]</scope>
    <source>
        <strain evidence="1">RPE64</strain>
    </source>
</reference>
<protein>
    <submittedName>
        <fullName evidence="1">Uncharacterized protein</fullName>
    </submittedName>
</protein>
<name>R4WIS4_9BURK</name>
<gene>
    <name evidence="1" type="ORF">BRPE64_ACDS24650</name>
</gene>
<organism evidence="1 2">
    <name type="scientific">Caballeronia insecticola</name>
    <dbReference type="NCBI Taxonomy" id="758793"/>
    <lineage>
        <taxon>Bacteria</taxon>
        <taxon>Pseudomonadati</taxon>
        <taxon>Pseudomonadota</taxon>
        <taxon>Betaproteobacteria</taxon>
        <taxon>Burkholderiales</taxon>
        <taxon>Burkholderiaceae</taxon>
        <taxon>Caballeronia</taxon>
    </lineage>
</organism>
<dbReference type="HOGENOM" id="CLU_2354375_0_0_4"/>
<dbReference type="AlphaFoldDB" id="R4WIS4"/>
<accession>R4WIS4</accession>
<dbReference type="Proteomes" id="UP000013966">
    <property type="component" value="Chromosome 1"/>
</dbReference>
<proteinExistence type="predicted"/>
<dbReference type="EMBL" id="AP013058">
    <property type="protein sequence ID" value="BAN24219.1"/>
    <property type="molecule type" value="Genomic_DNA"/>
</dbReference>
<evidence type="ECO:0000313" key="1">
    <source>
        <dbReference type="EMBL" id="BAN24219.1"/>
    </source>
</evidence>
<keyword evidence="2" id="KW-1185">Reference proteome</keyword>
<evidence type="ECO:0000313" key="2">
    <source>
        <dbReference type="Proteomes" id="UP000013966"/>
    </source>
</evidence>
<reference evidence="1 2" key="1">
    <citation type="journal article" date="2013" name="Genome Announc.">
        <title>Complete Genome Sequence of Burkholderia sp. Strain RPE64, Bacterial Symbiont of the Bean Bug Riptortus pedestris.</title>
        <authorList>
            <person name="Shibata T.F."/>
            <person name="Maeda T."/>
            <person name="Nikoh N."/>
            <person name="Yamaguchi K."/>
            <person name="Oshima K."/>
            <person name="Hattori M."/>
            <person name="Nishiyama T."/>
            <person name="Hasebe M."/>
            <person name="Fukatsu T."/>
            <person name="Kikuchi Y."/>
            <person name="Shigenobu S."/>
        </authorList>
    </citation>
    <scope>NUCLEOTIDE SEQUENCE [LARGE SCALE GENOMIC DNA]</scope>
</reference>
<sequence length="96" mass="10605">MVVDSDREELHCFGRCVRSKPMAFQIAQYYSVSRISSFIGAIWGRTTAFAPSSLAWHGESCRSAGNLGRGGSPHRVRHFWYAASKTRDLAIAKSGP</sequence>
<dbReference type="STRING" id="758793.BRPE64_ACDS24650"/>
<dbReference type="PATRIC" id="fig|758793.3.peg.2469"/>
<dbReference type="KEGG" id="buo:BRPE64_ACDS24650"/>